<dbReference type="AlphaFoldDB" id="A0A1H5UZH3"/>
<protein>
    <submittedName>
        <fullName evidence="2">Uncharacterized protein</fullName>
    </submittedName>
</protein>
<accession>A0A1H5UZH3</accession>
<dbReference type="STRING" id="1120964.GCA_001313265_02147"/>
<proteinExistence type="predicted"/>
<dbReference type="Proteomes" id="UP000236736">
    <property type="component" value="Unassembled WGS sequence"/>
</dbReference>
<keyword evidence="1" id="KW-0472">Membrane</keyword>
<keyword evidence="1" id="KW-0812">Transmembrane</keyword>
<sequence length="59" mass="6685">MRRKPIDKLHGLSFLLTGILILGKYLNLFPVPNWLLGGALILGAVTFFLEAIRHRKNEV</sequence>
<feature type="transmembrane region" description="Helical" evidence="1">
    <location>
        <begin position="34"/>
        <end position="52"/>
    </location>
</feature>
<name>A0A1H5UZH3_9BACT</name>
<gene>
    <name evidence="2" type="ORF">SAMN03080598_01457</name>
</gene>
<reference evidence="3" key="1">
    <citation type="submission" date="2016-10" db="EMBL/GenBank/DDBJ databases">
        <authorList>
            <person name="Varghese N."/>
            <person name="Submissions S."/>
        </authorList>
    </citation>
    <scope>NUCLEOTIDE SEQUENCE [LARGE SCALE GENOMIC DNA]</scope>
    <source>
        <strain evidence="3">DSM 17298</strain>
    </source>
</reference>
<evidence type="ECO:0000313" key="2">
    <source>
        <dbReference type="EMBL" id="SEF79607.1"/>
    </source>
</evidence>
<feature type="transmembrane region" description="Helical" evidence="1">
    <location>
        <begin position="12"/>
        <end position="28"/>
    </location>
</feature>
<dbReference type="EMBL" id="FNVR01000005">
    <property type="protein sequence ID" value="SEF79607.1"/>
    <property type="molecule type" value="Genomic_DNA"/>
</dbReference>
<evidence type="ECO:0000256" key="1">
    <source>
        <dbReference type="SAM" id="Phobius"/>
    </source>
</evidence>
<evidence type="ECO:0000313" key="3">
    <source>
        <dbReference type="Proteomes" id="UP000236736"/>
    </source>
</evidence>
<keyword evidence="3" id="KW-1185">Reference proteome</keyword>
<keyword evidence="1" id="KW-1133">Transmembrane helix</keyword>
<organism evidence="2 3">
    <name type="scientific">Algoriphagus boritolerans DSM 17298 = JCM 18970</name>
    <dbReference type="NCBI Taxonomy" id="1120964"/>
    <lineage>
        <taxon>Bacteria</taxon>
        <taxon>Pseudomonadati</taxon>
        <taxon>Bacteroidota</taxon>
        <taxon>Cytophagia</taxon>
        <taxon>Cytophagales</taxon>
        <taxon>Cyclobacteriaceae</taxon>
        <taxon>Algoriphagus</taxon>
    </lineage>
</organism>